<proteinExistence type="predicted"/>
<protein>
    <submittedName>
        <fullName evidence="1">Uncharacterized protein</fullName>
    </submittedName>
</protein>
<sequence length="72" mass="8384">MSQPLYREVKRLAAMLETDHPCPPDINLDNWVDQELTQLSSLHFRHRTLMKVIVSDYYGMLIEKALARSTVP</sequence>
<keyword evidence="2" id="KW-1185">Reference proteome</keyword>
<dbReference type="AlphaFoldDB" id="A0A918DV95"/>
<reference evidence="1 2" key="1">
    <citation type="journal article" date="2014" name="Int. J. Syst. Evol. Microbiol.">
        <title>Complete genome sequence of Corynebacterium casei LMG S-19264T (=DSM 44701T), isolated from a smear-ripened cheese.</title>
        <authorList>
            <consortium name="US DOE Joint Genome Institute (JGI-PGF)"/>
            <person name="Walter F."/>
            <person name="Albersmeier A."/>
            <person name="Kalinowski J."/>
            <person name="Ruckert C."/>
        </authorList>
    </citation>
    <scope>NUCLEOTIDE SEQUENCE [LARGE SCALE GENOMIC DNA]</scope>
    <source>
        <strain evidence="1 2">CGMCC 1.7286</strain>
    </source>
</reference>
<evidence type="ECO:0000313" key="2">
    <source>
        <dbReference type="Proteomes" id="UP000599578"/>
    </source>
</evidence>
<dbReference type="EMBL" id="BMLT01000007">
    <property type="protein sequence ID" value="GGO83833.1"/>
    <property type="molecule type" value="Genomic_DNA"/>
</dbReference>
<evidence type="ECO:0000313" key="1">
    <source>
        <dbReference type="EMBL" id="GGO83833.1"/>
    </source>
</evidence>
<dbReference type="Proteomes" id="UP000599578">
    <property type="component" value="Unassembled WGS sequence"/>
</dbReference>
<name>A0A918DV95_9GAMM</name>
<organism evidence="1 2">
    <name type="scientific">Marinobacterium nitratireducens</name>
    <dbReference type="NCBI Taxonomy" id="518897"/>
    <lineage>
        <taxon>Bacteria</taxon>
        <taxon>Pseudomonadati</taxon>
        <taxon>Pseudomonadota</taxon>
        <taxon>Gammaproteobacteria</taxon>
        <taxon>Oceanospirillales</taxon>
        <taxon>Oceanospirillaceae</taxon>
        <taxon>Marinobacterium</taxon>
    </lineage>
</organism>
<comment type="caution">
    <text evidence="1">The sequence shown here is derived from an EMBL/GenBank/DDBJ whole genome shotgun (WGS) entry which is preliminary data.</text>
</comment>
<dbReference type="RefSeq" id="WP_188861304.1">
    <property type="nucleotide sequence ID" value="NZ_BMLT01000007.1"/>
</dbReference>
<accession>A0A918DV95</accession>
<gene>
    <name evidence="1" type="ORF">GCM10011348_28650</name>
</gene>